<sequence length="65" mass="7458">MRNWHPLATVRWQHLAPVIMKSRNFTARQHFSTPIHSKVNVSSLLFGSLRVTTSVKHTAHLKLDA</sequence>
<organism evidence="1 2">
    <name type="scientific">Amanita muscaria (strain Koide BX008)</name>
    <dbReference type="NCBI Taxonomy" id="946122"/>
    <lineage>
        <taxon>Eukaryota</taxon>
        <taxon>Fungi</taxon>
        <taxon>Dikarya</taxon>
        <taxon>Basidiomycota</taxon>
        <taxon>Agaricomycotina</taxon>
        <taxon>Agaricomycetes</taxon>
        <taxon>Agaricomycetidae</taxon>
        <taxon>Agaricales</taxon>
        <taxon>Pluteineae</taxon>
        <taxon>Amanitaceae</taxon>
        <taxon>Amanita</taxon>
    </lineage>
</organism>
<dbReference type="EMBL" id="KN818309">
    <property type="protein sequence ID" value="KIL59802.1"/>
    <property type="molecule type" value="Genomic_DNA"/>
</dbReference>
<gene>
    <name evidence="1" type="ORF">M378DRAFT_967344</name>
</gene>
<dbReference type="HOGENOM" id="CLU_2849238_0_0_1"/>
<reference evidence="1 2" key="1">
    <citation type="submission" date="2014-04" db="EMBL/GenBank/DDBJ databases">
        <title>Evolutionary Origins and Diversification of the Mycorrhizal Mutualists.</title>
        <authorList>
            <consortium name="DOE Joint Genome Institute"/>
            <consortium name="Mycorrhizal Genomics Consortium"/>
            <person name="Kohler A."/>
            <person name="Kuo A."/>
            <person name="Nagy L.G."/>
            <person name="Floudas D."/>
            <person name="Copeland A."/>
            <person name="Barry K.W."/>
            <person name="Cichocki N."/>
            <person name="Veneault-Fourrey C."/>
            <person name="LaButti K."/>
            <person name="Lindquist E.A."/>
            <person name="Lipzen A."/>
            <person name="Lundell T."/>
            <person name="Morin E."/>
            <person name="Murat C."/>
            <person name="Riley R."/>
            <person name="Ohm R."/>
            <person name="Sun H."/>
            <person name="Tunlid A."/>
            <person name="Henrissat B."/>
            <person name="Grigoriev I.V."/>
            <person name="Hibbett D.S."/>
            <person name="Martin F."/>
        </authorList>
    </citation>
    <scope>NUCLEOTIDE SEQUENCE [LARGE SCALE GENOMIC DNA]</scope>
    <source>
        <strain evidence="1 2">Koide BX008</strain>
    </source>
</reference>
<keyword evidence="2" id="KW-1185">Reference proteome</keyword>
<protein>
    <submittedName>
        <fullName evidence="1">Uncharacterized protein</fullName>
    </submittedName>
</protein>
<dbReference type="AlphaFoldDB" id="A0A0C2WEI2"/>
<dbReference type="Proteomes" id="UP000054549">
    <property type="component" value="Unassembled WGS sequence"/>
</dbReference>
<dbReference type="InParanoid" id="A0A0C2WEI2"/>
<accession>A0A0C2WEI2</accession>
<evidence type="ECO:0000313" key="2">
    <source>
        <dbReference type="Proteomes" id="UP000054549"/>
    </source>
</evidence>
<proteinExistence type="predicted"/>
<name>A0A0C2WEI2_AMAMK</name>
<evidence type="ECO:0000313" key="1">
    <source>
        <dbReference type="EMBL" id="KIL59802.1"/>
    </source>
</evidence>